<dbReference type="NCBIfam" id="TIGR03769">
    <property type="entry name" value="P_ac_wall_RPT"/>
    <property type="match status" value="1"/>
</dbReference>
<evidence type="ECO:0000313" key="5">
    <source>
        <dbReference type="Proteomes" id="UP000014417"/>
    </source>
</evidence>
<evidence type="ECO:0000256" key="3">
    <source>
        <dbReference type="SAM" id="SignalP"/>
    </source>
</evidence>
<feature type="region of interest" description="Disordered" evidence="1">
    <location>
        <begin position="230"/>
        <end position="249"/>
    </location>
</feature>
<name>S2VYP3_9ACTN</name>
<dbReference type="RefSeq" id="WP_016456373.1">
    <property type="nucleotide sequence ID" value="NZ_KE150269.1"/>
</dbReference>
<organism evidence="4 5">
    <name type="scientific">Propionimicrobium lymphophilum ACS-093-V-SCH5</name>
    <dbReference type="NCBI Taxonomy" id="883161"/>
    <lineage>
        <taxon>Bacteria</taxon>
        <taxon>Bacillati</taxon>
        <taxon>Actinomycetota</taxon>
        <taxon>Actinomycetes</taxon>
        <taxon>Propionibacteriales</taxon>
        <taxon>Propionibacteriaceae</taxon>
        <taxon>Propionimicrobium</taxon>
    </lineage>
</organism>
<keyword evidence="2" id="KW-1133">Transmembrane helix</keyword>
<dbReference type="NCBIfam" id="NF038134">
    <property type="entry name" value="choice_anch_M"/>
    <property type="match status" value="1"/>
</dbReference>
<keyword evidence="5" id="KW-1185">Reference proteome</keyword>
<reference evidence="4 5" key="1">
    <citation type="submission" date="2013-04" db="EMBL/GenBank/DDBJ databases">
        <title>The Genome Sequence of Propionimicrobium lymphophilum ACS-093-V-SCH5.</title>
        <authorList>
            <consortium name="The Broad Institute Genomics Platform"/>
            <person name="Earl A."/>
            <person name="Ward D."/>
            <person name="Feldgarden M."/>
            <person name="Gevers D."/>
            <person name="Saerens B."/>
            <person name="Vaneechoutte M."/>
            <person name="Walker B."/>
            <person name="Young S."/>
            <person name="Zeng Q."/>
            <person name="Gargeya S."/>
            <person name="Fitzgerald M."/>
            <person name="Haas B."/>
            <person name="Abouelleil A."/>
            <person name="Allen A.W."/>
            <person name="Alvarado L."/>
            <person name="Arachchi H.M."/>
            <person name="Berlin A.M."/>
            <person name="Chapman S.B."/>
            <person name="Gainer-Dewar J."/>
            <person name="Goldberg J."/>
            <person name="Griggs A."/>
            <person name="Gujja S."/>
            <person name="Hansen M."/>
            <person name="Howarth C."/>
            <person name="Imamovic A."/>
            <person name="Ireland A."/>
            <person name="Larimer J."/>
            <person name="McCowan C."/>
            <person name="Murphy C."/>
            <person name="Pearson M."/>
            <person name="Poon T.W."/>
            <person name="Priest M."/>
            <person name="Roberts A."/>
            <person name="Saif S."/>
            <person name="Shea T."/>
            <person name="Sisk P."/>
            <person name="Sykes S."/>
            <person name="Wortman J."/>
            <person name="Nusbaum C."/>
            <person name="Birren B."/>
        </authorList>
    </citation>
    <scope>NUCLEOTIDE SEQUENCE [LARGE SCALE GENOMIC DNA]</scope>
    <source>
        <strain evidence="4 5">ACS-093-V-SCH5</strain>
    </source>
</reference>
<dbReference type="EMBL" id="AGZR01000009">
    <property type="protein sequence ID" value="EPD31991.1"/>
    <property type="molecule type" value="Genomic_DNA"/>
</dbReference>
<evidence type="ECO:0000313" key="4">
    <source>
        <dbReference type="EMBL" id="EPD31991.1"/>
    </source>
</evidence>
<feature type="compositionally biased region" description="Polar residues" evidence="1">
    <location>
        <begin position="231"/>
        <end position="249"/>
    </location>
</feature>
<dbReference type="Proteomes" id="UP000014417">
    <property type="component" value="Unassembled WGS sequence"/>
</dbReference>
<gene>
    <name evidence="4" type="ORF">HMPREF9306_01551</name>
</gene>
<sequence length="286" mass="31042">MKKIFFAALLAISMSIVPAAADEADPLDQTVVSSEQVSAEHAEVNVGHIDLGPKVVDGEWKLLARDDNSTPAVWRDPNNLVMRVSNAAKMEVPEGQEYEFLQLDKNREAYVVPQTQIASVIWLGWNTQDPAVVEQLDRGGKLQLRSVSGPGNVSVFLQNGFDGITQLWNSSELPQEFWVDANTHTHANWVFTKPGNYRLDVAFNAKLKDGSEIEVPASLTFAVGDEASGEVDSSQTVAPKNQESLTQEQSEGNPVTLWLIISACAVVVVAATAFVAAKARRAKNAA</sequence>
<comment type="caution">
    <text evidence="4">The sequence shown here is derived from an EMBL/GenBank/DDBJ whole genome shotgun (WGS) entry which is preliminary data.</text>
</comment>
<evidence type="ECO:0000256" key="1">
    <source>
        <dbReference type="SAM" id="MobiDB-lite"/>
    </source>
</evidence>
<accession>S2VYP3</accession>
<keyword evidence="2" id="KW-0472">Membrane</keyword>
<keyword evidence="3" id="KW-0732">Signal</keyword>
<feature type="transmembrane region" description="Helical" evidence="2">
    <location>
        <begin position="255"/>
        <end position="277"/>
    </location>
</feature>
<dbReference type="OrthoDB" id="4424311at2"/>
<keyword evidence="2" id="KW-0812">Transmembrane</keyword>
<dbReference type="AlphaFoldDB" id="S2VYP3"/>
<protein>
    <submittedName>
        <fullName evidence="4">Surface-anchored protein domain protein</fullName>
    </submittedName>
</protein>
<dbReference type="HOGENOM" id="CLU_043007_1_0_11"/>
<feature type="signal peptide" evidence="3">
    <location>
        <begin position="1"/>
        <end position="21"/>
    </location>
</feature>
<dbReference type="InterPro" id="IPR022435">
    <property type="entry name" value="Surface-anchored_actinobac"/>
</dbReference>
<proteinExistence type="predicted"/>
<dbReference type="PATRIC" id="fig|883161.3.peg.1540"/>
<feature type="chain" id="PRO_5004513724" evidence="3">
    <location>
        <begin position="22"/>
        <end position="286"/>
    </location>
</feature>
<evidence type="ECO:0000256" key="2">
    <source>
        <dbReference type="SAM" id="Phobius"/>
    </source>
</evidence>
<dbReference type="STRING" id="883161.HMPREF9306_01551"/>